<accession>A0A225D455</accession>
<evidence type="ECO:0000313" key="1">
    <source>
        <dbReference type="EMBL" id="OWK36370.1"/>
    </source>
</evidence>
<dbReference type="AlphaFoldDB" id="A0A225D455"/>
<protein>
    <submittedName>
        <fullName evidence="1">Uncharacterized protein</fullName>
    </submittedName>
</protein>
<gene>
    <name evidence="1" type="ORF">FRUB_08933</name>
</gene>
<name>A0A225D455_9BACT</name>
<reference evidence="2" key="1">
    <citation type="submission" date="2017-06" db="EMBL/GenBank/DDBJ databases">
        <title>Genome analysis of Fimbriiglobus ruber SP5, the first member of the order Planctomycetales with confirmed chitinolytic capability.</title>
        <authorList>
            <person name="Ravin N.V."/>
            <person name="Rakitin A.L."/>
            <person name="Ivanova A.A."/>
            <person name="Beletsky A.V."/>
            <person name="Kulichevskaya I.S."/>
            <person name="Mardanov A.V."/>
            <person name="Dedysh S.N."/>
        </authorList>
    </citation>
    <scope>NUCLEOTIDE SEQUENCE [LARGE SCALE GENOMIC DNA]</scope>
    <source>
        <strain evidence="2">SP5</strain>
    </source>
</reference>
<keyword evidence="2" id="KW-1185">Reference proteome</keyword>
<evidence type="ECO:0000313" key="2">
    <source>
        <dbReference type="Proteomes" id="UP000214646"/>
    </source>
</evidence>
<proteinExistence type="predicted"/>
<dbReference type="EMBL" id="NIDE01000017">
    <property type="protein sequence ID" value="OWK36370.1"/>
    <property type="molecule type" value="Genomic_DNA"/>
</dbReference>
<comment type="caution">
    <text evidence="1">The sequence shown here is derived from an EMBL/GenBank/DDBJ whole genome shotgun (WGS) entry which is preliminary data.</text>
</comment>
<sequence>MLPMTERAAEALTPEQATELVQILDLQARWENHCSDPDSRPDTIGDLRARQRAHEQFQAAWNDYTKKHRTTSFPETTQSVPDRLAIWCRTLRAVFRGATGGNPVQVMAKVYRLADRIAARMEAGPVSRGSGEDLAAAACELDVVIAWCATLSAPVKAEAV</sequence>
<organism evidence="1 2">
    <name type="scientific">Fimbriiglobus ruber</name>
    <dbReference type="NCBI Taxonomy" id="1908690"/>
    <lineage>
        <taxon>Bacteria</taxon>
        <taxon>Pseudomonadati</taxon>
        <taxon>Planctomycetota</taxon>
        <taxon>Planctomycetia</taxon>
        <taxon>Gemmatales</taxon>
        <taxon>Gemmataceae</taxon>
        <taxon>Fimbriiglobus</taxon>
    </lineage>
</organism>
<dbReference type="Proteomes" id="UP000214646">
    <property type="component" value="Unassembled WGS sequence"/>
</dbReference>